<protein>
    <submittedName>
        <fullName evidence="2">Uncharacterized protein</fullName>
    </submittedName>
</protein>
<dbReference type="EnsemblBacteria" id="ACO77617">
    <property type="protein sequence ID" value="ACO77617"/>
    <property type="gene ID" value="Avin_14000"/>
</dbReference>
<dbReference type="EMBL" id="CP001157">
    <property type="protein sequence ID" value="ACO77617.1"/>
    <property type="molecule type" value="Genomic_DNA"/>
</dbReference>
<reference evidence="2 3" key="1">
    <citation type="journal article" date="2009" name="J. Bacteriol.">
        <title>Genome sequence of Azotobacter vinelandii, an obligate aerobe specialized to support diverse anaerobic metabolic processes.</title>
        <authorList>
            <person name="Setubal J.C."/>
            <person name="dos Santos P."/>
            <person name="Goldman B.S."/>
            <person name="Ertesvag H."/>
            <person name="Espin G."/>
            <person name="Rubio L.M."/>
            <person name="Valla S."/>
            <person name="Almeida N.F."/>
            <person name="Balasubramanian D."/>
            <person name="Cromes L."/>
            <person name="Curatti L."/>
            <person name="Du Z."/>
            <person name="Godsy E."/>
            <person name="Goodner B."/>
            <person name="Hellner-Burris K."/>
            <person name="Hernandez J.A."/>
            <person name="Houmiel K."/>
            <person name="Imperial J."/>
            <person name="Kennedy C."/>
            <person name="Larson T.J."/>
            <person name="Latreille P."/>
            <person name="Ligon L.S."/>
            <person name="Lu J."/>
            <person name="Maerk M."/>
            <person name="Miller N.M."/>
            <person name="Norton S."/>
            <person name="O'Carroll I.P."/>
            <person name="Paulsen I."/>
            <person name="Raulfs E.C."/>
            <person name="Roemer R."/>
            <person name="Rosser J."/>
            <person name="Segura D."/>
            <person name="Slater S."/>
            <person name="Stricklin S.L."/>
            <person name="Studholme D.J."/>
            <person name="Sun J."/>
            <person name="Viana C.J."/>
            <person name="Wallin E."/>
            <person name="Wang B."/>
            <person name="Wheeler C."/>
            <person name="Zhu H."/>
            <person name="Dean D.R."/>
            <person name="Dixon R."/>
            <person name="Wood D."/>
        </authorList>
    </citation>
    <scope>NUCLEOTIDE SEQUENCE [LARGE SCALE GENOMIC DNA]</scope>
    <source>
        <strain evidence="3">DJ / ATCC BAA-1303</strain>
    </source>
</reference>
<accession>C1DQU4</accession>
<dbReference type="HOGENOM" id="CLU_755760_0_0_6"/>
<evidence type="ECO:0000313" key="3">
    <source>
        <dbReference type="Proteomes" id="UP000002424"/>
    </source>
</evidence>
<dbReference type="Proteomes" id="UP000002424">
    <property type="component" value="Chromosome"/>
</dbReference>
<sequence length="366" mass="37881">MFTEVGCLSGAFEQAIGTAAVGLGPALGEPVGQPGELLQQGACQYIRILQLFAAGQCGAGGPARLHGRQEGGQLFQRRLGEPAIGGQFAAEDRKQGGLALSGGQAEAVVAGDGGRVMGLIVEQRAHAREAVANVATLQRSLEMGVDHSQQVVDLGFADIHFGRVAGELPVGGADQAVTLQVGNDEDEAPVLVLQNVGFVAFVQPRCDQVAALNQADAPGRALVQDILDEAGHPRAGGVHQSPGPDSGAVAVGPLQFDPPEALLALCGKAAGAGTDDRAPFPCGHGVEHYQAGIVHLAVGELKTAADFRFERAVRCEAYRLRGGQLPMAAQTVVEEQAEPDHPGRSQLRAQGKQEAQRPNDMGSFGQ</sequence>
<dbReference type="AlphaFoldDB" id="C1DQU4"/>
<dbReference type="KEGG" id="avn:Avin_14000"/>
<dbReference type="eggNOG" id="ENOG5033XJA">
    <property type="taxonomic scope" value="Bacteria"/>
</dbReference>
<name>C1DQU4_AZOVD</name>
<dbReference type="STRING" id="322710.Avin_14000"/>
<gene>
    <name evidence="2" type="ordered locus">Avin_14000</name>
</gene>
<feature type="region of interest" description="Disordered" evidence="1">
    <location>
        <begin position="333"/>
        <end position="366"/>
    </location>
</feature>
<organism evidence="2 3">
    <name type="scientific">Azotobacter vinelandii (strain DJ / ATCC BAA-1303)</name>
    <dbReference type="NCBI Taxonomy" id="322710"/>
    <lineage>
        <taxon>Bacteria</taxon>
        <taxon>Pseudomonadati</taxon>
        <taxon>Pseudomonadota</taxon>
        <taxon>Gammaproteobacteria</taxon>
        <taxon>Pseudomonadales</taxon>
        <taxon>Pseudomonadaceae</taxon>
        <taxon>Azotobacter</taxon>
    </lineage>
</organism>
<keyword evidence="3" id="KW-1185">Reference proteome</keyword>
<evidence type="ECO:0000256" key="1">
    <source>
        <dbReference type="SAM" id="MobiDB-lite"/>
    </source>
</evidence>
<evidence type="ECO:0000313" key="2">
    <source>
        <dbReference type="EMBL" id="ACO77617.1"/>
    </source>
</evidence>
<proteinExistence type="predicted"/>